<evidence type="ECO:0000313" key="1">
    <source>
        <dbReference type="EMBL" id="KAH7673876.1"/>
    </source>
</evidence>
<protein>
    <submittedName>
        <fullName evidence="1">Uncharacterized protein</fullName>
    </submittedName>
</protein>
<evidence type="ECO:0000313" key="2">
    <source>
        <dbReference type="Proteomes" id="UP000827976"/>
    </source>
</evidence>
<proteinExistence type="predicted"/>
<dbReference type="EMBL" id="CM037018">
    <property type="protein sequence ID" value="KAH7673876.1"/>
    <property type="molecule type" value="Genomic_DNA"/>
</dbReference>
<dbReference type="Proteomes" id="UP000827976">
    <property type="component" value="Chromosome 8"/>
</dbReference>
<comment type="caution">
    <text evidence="1">The sequence shown here is derived from an EMBL/GenBank/DDBJ whole genome shotgun (WGS) entry which is preliminary data.</text>
</comment>
<organism evidence="1 2">
    <name type="scientific">Dioscorea alata</name>
    <name type="common">Purple yam</name>
    <dbReference type="NCBI Taxonomy" id="55571"/>
    <lineage>
        <taxon>Eukaryota</taxon>
        <taxon>Viridiplantae</taxon>
        <taxon>Streptophyta</taxon>
        <taxon>Embryophyta</taxon>
        <taxon>Tracheophyta</taxon>
        <taxon>Spermatophyta</taxon>
        <taxon>Magnoliopsida</taxon>
        <taxon>Liliopsida</taxon>
        <taxon>Dioscoreales</taxon>
        <taxon>Dioscoreaceae</taxon>
        <taxon>Dioscorea</taxon>
    </lineage>
</organism>
<reference evidence="2" key="1">
    <citation type="journal article" date="2022" name="Nat. Commun.">
        <title>Chromosome evolution and the genetic basis of agronomically important traits in greater yam.</title>
        <authorList>
            <person name="Bredeson J.V."/>
            <person name="Lyons J.B."/>
            <person name="Oniyinde I.O."/>
            <person name="Okereke N.R."/>
            <person name="Kolade O."/>
            <person name="Nnabue I."/>
            <person name="Nwadili C.O."/>
            <person name="Hribova E."/>
            <person name="Parker M."/>
            <person name="Nwogha J."/>
            <person name="Shu S."/>
            <person name="Carlson J."/>
            <person name="Kariba R."/>
            <person name="Muthemba S."/>
            <person name="Knop K."/>
            <person name="Barton G.J."/>
            <person name="Sherwood A.V."/>
            <person name="Lopez-Montes A."/>
            <person name="Asiedu R."/>
            <person name="Jamnadass R."/>
            <person name="Muchugi A."/>
            <person name="Goodstein D."/>
            <person name="Egesi C.N."/>
            <person name="Featherston J."/>
            <person name="Asfaw A."/>
            <person name="Simpson G.G."/>
            <person name="Dolezel J."/>
            <person name="Hendre P.S."/>
            <person name="Van Deynze A."/>
            <person name="Kumar P.L."/>
            <person name="Obidiegwu J.E."/>
            <person name="Bhattacharjee R."/>
            <person name="Rokhsar D.S."/>
        </authorList>
    </citation>
    <scope>NUCLEOTIDE SEQUENCE [LARGE SCALE GENOMIC DNA]</scope>
    <source>
        <strain evidence="2">cv. TDa95/00328</strain>
    </source>
</reference>
<name>A0ACB7VIF1_DIOAL</name>
<keyword evidence="2" id="KW-1185">Reference proteome</keyword>
<accession>A0ACB7VIF1</accession>
<gene>
    <name evidence="1" type="ORF">IHE45_08G036200</name>
</gene>
<sequence length="166" mass="18618">MPTPLHPHRKKPSPPLFLRSHCQIHAPNGRSPSARAYSSITNPMTMTKTKKTMLKTLPSPLPPMTRKMMMTMLPITTMTLCSTFVTIRSFLMAVVFGSLTSPLLFIVLSTAVILLSLPLLSPIELEFMQVLRFEIGASQIAFQFLEYLIQFRADGENILLTSEPLK</sequence>